<dbReference type="Gene3D" id="3.40.50.720">
    <property type="entry name" value="NAD(P)-binding Rossmann-like Domain"/>
    <property type="match status" value="1"/>
</dbReference>
<dbReference type="EMBL" id="CP110509">
    <property type="protein sequence ID" value="WMB28036.1"/>
    <property type="molecule type" value="Genomic_DNA"/>
</dbReference>
<evidence type="ECO:0000259" key="4">
    <source>
        <dbReference type="Pfam" id="PF22725"/>
    </source>
</evidence>
<dbReference type="InterPro" id="IPR055170">
    <property type="entry name" value="GFO_IDH_MocA-like_dom"/>
</dbReference>
<dbReference type="InterPro" id="IPR050984">
    <property type="entry name" value="Gfo/Idh/MocA_domain"/>
</dbReference>
<comment type="similarity">
    <text evidence="1">Belongs to the Gfo/Idh/MocA family.</text>
</comment>
<organism evidence="5 6">
    <name type="scientific">Streptococcus didelphis</name>
    <dbReference type="NCBI Taxonomy" id="102886"/>
    <lineage>
        <taxon>Bacteria</taxon>
        <taxon>Bacillati</taxon>
        <taxon>Bacillota</taxon>
        <taxon>Bacilli</taxon>
        <taxon>Lactobacillales</taxon>
        <taxon>Streptococcaceae</taxon>
        <taxon>Streptococcus</taxon>
    </lineage>
</organism>
<evidence type="ECO:0000313" key="5">
    <source>
        <dbReference type="EMBL" id="WMB28036.1"/>
    </source>
</evidence>
<dbReference type="Gene3D" id="3.30.360.10">
    <property type="entry name" value="Dihydrodipicolinate Reductase, domain 2"/>
    <property type="match status" value="1"/>
</dbReference>
<reference evidence="6" key="1">
    <citation type="submission" date="2022-10" db="EMBL/GenBank/DDBJ databases">
        <title>Streptococcus didelphis as causative of fatal infections in opossums (Didelphis albiventris).</title>
        <authorList>
            <person name="Breyer G.M."/>
            <person name="Da Silva M.E.R.J."/>
            <person name="Siqueira F.M."/>
        </authorList>
    </citation>
    <scope>NUCLEOTIDE SEQUENCE [LARGE SCALE GENOMIC DNA]</scope>
    <source>
        <strain evidence="6">LBVP101/21</strain>
    </source>
</reference>
<accession>A0ABY9LGN6</accession>
<dbReference type="SUPFAM" id="SSF51735">
    <property type="entry name" value="NAD(P)-binding Rossmann-fold domains"/>
    <property type="match status" value="1"/>
</dbReference>
<dbReference type="SUPFAM" id="SSF55347">
    <property type="entry name" value="Glyceraldehyde-3-phosphate dehydrogenase-like, C-terminal domain"/>
    <property type="match status" value="1"/>
</dbReference>
<keyword evidence="6" id="KW-1185">Reference proteome</keyword>
<protein>
    <submittedName>
        <fullName evidence="5">Gfo/Idh/MocA family oxidoreductase</fullName>
    </submittedName>
</protein>
<evidence type="ECO:0000313" key="6">
    <source>
        <dbReference type="Proteomes" id="UP001238096"/>
    </source>
</evidence>
<gene>
    <name evidence="5" type="ORF">N1496_08820</name>
</gene>
<evidence type="ECO:0000259" key="3">
    <source>
        <dbReference type="Pfam" id="PF01408"/>
    </source>
</evidence>
<dbReference type="InterPro" id="IPR036291">
    <property type="entry name" value="NAD(P)-bd_dom_sf"/>
</dbReference>
<dbReference type="Pfam" id="PF01408">
    <property type="entry name" value="GFO_IDH_MocA"/>
    <property type="match status" value="1"/>
</dbReference>
<dbReference type="RefSeq" id="WP_018366924.1">
    <property type="nucleotide sequence ID" value="NZ_CP110509.1"/>
</dbReference>
<feature type="domain" description="GFO/IDH/MocA-like oxidoreductase" evidence="4">
    <location>
        <begin position="133"/>
        <end position="247"/>
    </location>
</feature>
<dbReference type="InterPro" id="IPR000683">
    <property type="entry name" value="Gfo/Idh/MocA-like_OxRdtase_N"/>
</dbReference>
<dbReference type="Proteomes" id="UP001238096">
    <property type="component" value="Chromosome"/>
</dbReference>
<name>A0ABY9LGN6_9STRE</name>
<keyword evidence="2" id="KW-0560">Oxidoreductase</keyword>
<dbReference type="PANTHER" id="PTHR22604:SF105">
    <property type="entry name" value="TRANS-1,2-DIHYDROBENZENE-1,2-DIOL DEHYDROGENASE"/>
    <property type="match status" value="1"/>
</dbReference>
<evidence type="ECO:0000256" key="2">
    <source>
        <dbReference type="ARBA" id="ARBA00023002"/>
    </source>
</evidence>
<feature type="domain" description="Gfo/Idh/MocA-like oxidoreductase N-terminal" evidence="3">
    <location>
        <begin position="6"/>
        <end position="120"/>
    </location>
</feature>
<dbReference type="PANTHER" id="PTHR22604">
    <property type="entry name" value="OXIDOREDUCTASES"/>
    <property type="match status" value="1"/>
</dbReference>
<evidence type="ECO:0000256" key="1">
    <source>
        <dbReference type="ARBA" id="ARBA00010928"/>
    </source>
</evidence>
<sequence>MGKVSYGIVSTAQVAPRFIEGVRLAGNGEIVAVSSRSLETAKSFAETHNIPQAYASLSSMLANPSIDVIYIPTINKDHYKCAKKALLARKHVLVEKPFTLTYAEARELFDLAYRKNLFLMEAQKSLFIPMTKLVKETIASGELGDIISVSSITAYPNIDHISWFGDLSAGGGAVHFMAPYALSYLQYIFDSKIEKAGGLANFPKGQSDSQSKILLQLENGVMVDIFLTTHLKLPHKMTICGTKGTLEIPSFWKTTVATLIHKDGSRKLLEAPMASDFASEAYHVSQMVSEGAQTSPIMTPQITLLTTKIIEDLYNSWGKRAYHSSAI</sequence>
<dbReference type="Pfam" id="PF22725">
    <property type="entry name" value="GFO_IDH_MocA_C3"/>
    <property type="match status" value="1"/>
</dbReference>
<proteinExistence type="inferred from homology"/>